<sequence length="91" mass="10369">MIIKSSTTLRNDYNAIAKLAHEKAEPVYITRNGEGDLVVMSIEAFERREAMLDLREKLLFAEQQRLAGEPTISLNEAHKRLKEKINGTVSR</sequence>
<protein>
    <recommendedName>
        <fullName evidence="2">Antitoxin</fullName>
    </recommendedName>
</protein>
<dbReference type="Pfam" id="PF02604">
    <property type="entry name" value="PhdYeFM_antitox"/>
    <property type="match status" value="1"/>
</dbReference>
<dbReference type="OrthoDB" id="9795585at2"/>
<dbReference type="RefSeq" id="WP_148135985.1">
    <property type="nucleotide sequence ID" value="NZ_CP017634.1"/>
</dbReference>
<evidence type="ECO:0000256" key="1">
    <source>
        <dbReference type="ARBA" id="ARBA00009981"/>
    </source>
</evidence>
<keyword evidence="4" id="KW-1185">Reference proteome</keyword>
<dbReference type="AlphaFoldDB" id="A0A3G1KW31"/>
<comment type="function">
    <text evidence="2">Antitoxin component of a type II toxin-antitoxin (TA) system.</text>
</comment>
<evidence type="ECO:0000313" key="4">
    <source>
        <dbReference type="Proteomes" id="UP000323521"/>
    </source>
</evidence>
<evidence type="ECO:0000313" key="3">
    <source>
        <dbReference type="EMBL" id="ATW26662.1"/>
    </source>
</evidence>
<proteinExistence type="inferred from homology"/>
<dbReference type="NCBIfam" id="TIGR01552">
    <property type="entry name" value="phd_fam"/>
    <property type="match status" value="1"/>
</dbReference>
<dbReference type="InterPro" id="IPR006442">
    <property type="entry name" value="Antitoxin_Phd/YefM"/>
</dbReference>
<dbReference type="Proteomes" id="UP000323521">
    <property type="component" value="Chromosome"/>
</dbReference>
<dbReference type="SUPFAM" id="SSF143120">
    <property type="entry name" value="YefM-like"/>
    <property type="match status" value="1"/>
</dbReference>
<reference evidence="3 4" key="1">
    <citation type="submission" date="2016-10" db="EMBL/GenBank/DDBJ databases">
        <title>Complete Genome Sequence of Peptococcaceae strain DCMF.</title>
        <authorList>
            <person name="Edwards R.J."/>
            <person name="Holland S.I."/>
            <person name="Deshpande N.P."/>
            <person name="Wong Y.K."/>
            <person name="Ertan H."/>
            <person name="Manefield M."/>
            <person name="Russell T.L."/>
            <person name="Lee M.J."/>
        </authorList>
    </citation>
    <scope>NUCLEOTIDE SEQUENCE [LARGE SCALE GENOMIC DNA]</scope>
    <source>
        <strain evidence="3 4">DCMF</strain>
    </source>
</reference>
<comment type="similarity">
    <text evidence="1 2">Belongs to the phD/YefM antitoxin family.</text>
</comment>
<dbReference type="EMBL" id="CP017634">
    <property type="protein sequence ID" value="ATW26662.1"/>
    <property type="molecule type" value="Genomic_DNA"/>
</dbReference>
<dbReference type="InterPro" id="IPR036165">
    <property type="entry name" value="YefM-like_sf"/>
</dbReference>
<accession>A0A3G1KW31</accession>
<gene>
    <name evidence="3" type="ORF">DCMF_19580</name>
</gene>
<name>A0A3G1KW31_FORW1</name>
<dbReference type="Gene3D" id="3.40.1620.10">
    <property type="entry name" value="YefM-like domain"/>
    <property type="match status" value="1"/>
</dbReference>
<organism evidence="3 4">
    <name type="scientific">Formimonas warabiya</name>
    <dbReference type="NCBI Taxonomy" id="1761012"/>
    <lineage>
        <taxon>Bacteria</taxon>
        <taxon>Bacillati</taxon>
        <taxon>Bacillota</taxon>
        <taxon>Clostridia</taxon>
        <taxon>Eubacteriales</taxon>
        <taxon>Peptococcaceae</taxon>
        <taxon>Candidatus Formimonas</taxon>
    </lineage>
</organism>
<dbReference type="KEGG" id="fwa:DCMF_19580"/>
<evidence type="ECO:0000256" key="2">
    <source>
        <dbReference type="RuleBase" id="RU362080"/>
    </source>
</evidence>